<dbReference type="EMBL" id="FOXS01000001">
    <property type="protein sequence ID" value="SFP72461.1"/>
    <property type="molecule type" value="Genomic_DNA"/>
</dbReference>
<protein>
    <submittedName>
        <fullName evidence="1">Uncharacterized protein</fullName>
    </submittedName>
</protein>
<dbReference type="STRING" id="1227077.SAMN04515668_0134"/>
<dbReference type="Proteomes" id="UP000199029">
    <property type="component" value="Unassembled WGS sequence"/>
</dbReference>
<gene>
    <name evidence="1" type="ORF">SAMN04515668_0134</name>
</gene>
<proteinExistence type="predicted"/>
<organism evidence="1 2">
    <name type="scientific">Hymenobacter arizonensis</name>
    <name type="common">Siccationidurans arizonensis</name>
    <dbReference type="NCBI Taxonomy" id="1227077"/>
    <lineage>
        <taxon>Bacteria</taxon>
        <taxon>Pseudomonadati</taxon>
        <taxon>Bacteroidota</taxon>
        <taxon>Cytophagia</taxon>
        <taxon>Cytophagales</taxon>
        <taxon>Hymenobacteraceae</taxon>
        <taxon>Hymenobacter</taxon>
    </lineage>
</organism>
<reference evidence="2" key="1">
    <citation type="submission" date="2016-10" db="EMBL/GenBank/DDBJ databases">
        <authorList>
            <person name="Varghese N."/>
            <person name="Submissions S."/>
        </authorList>
    </citation>
    <scope>NUCLEOTIDE SEQUENCE [LARGE SCALE GENOMIC DNA]</scope>
    <source>
        <strain evidence="2">OR362-8,ATCC BAA-1266,JCM 13504</strain>
    </source>
</reference>
<accession>A0A1I5SP90</accession>
<dbReference type="PROSITE" id="PS51257">
    <property type="entry name" value="PROKAR_LIPOPROTEIN"/>
    <property type="match status" value="1"/>
</dbReference>
<evidence type="ECO:0000313" key="1">
    <source>
        <dbReference type="EMBL" id="SFP72461.1"/>
    </source>
</evidence>
<name>A0A1I5SP90_HYMAR</name>
<keyword evidence="2" id="KW-1185">Reference proteome</keyword>
<dbReference type="RefSeq" id="WP_143079995.1">
    <property type="nucleotide sequence ID" value="NZ_FOXS01000001.1"/>
</dbReference>
<sequence>MRPIVLLFFALGVGACSGSHEPAHDRTTGTAPAMVQHKIILDVPSLLTLSIDGLNQKIGPHRPVPAGFVDPILVPLAKQNEQLDSTLLFRHKGLALVASYDYRTRRVSNLLLLGSDEDKLMAEANLSLNSERYLVLPVFEANHISNIMGVRVIATQVSQ</sequence>
<evidence type="ECO:0000313" key="2">
    <source>
        <dbReference type="Proteomes" id="UP000199029"/>
    </source>
</evidence>
<dbReference type="AlphaFoldDB" id="A0A1I5SP90"/>
<dbReference type="OrthoDB" id="882808at2"/>